<proteinExistence type="predicted"/>
<evidence type="ECO:0000313" key="1">
    <source>
        <dbReference type="EMBL" id="MBP3942454.1"/>
    </source>
</evidence>
<dbReference type="EMBL" id="JAGKSB010000002">
    <property type="protein sequence ID" value="MBP3942454.1"/>
    <property type="molecule type" value="Genomic_DNA"/>
</dbReference>
<keyword evidence="2" id="KW-1185">Reference proteome</keyword>
<dbReference type="RefSeq" id="WP_353545936.1">
    <property type="nucleotide sequence ID" value="NZ_JAGKSB010000002.1"/>
</dbReference>
<sequence length="189" mass="22982">MHEIEPFFNWRDDYIASEDPLSPFYERVYSEFEYDKQIYNYLLHPQWDHYGSQTLYLKVLFADYEEQYAIIELIGEWNDAIYNDIMLLKRELIDLMIAQGINQFILIGENVLNFHASDDSYYEEWFQDIEDGWIAGLNFRQHIKEEMQDHSIDYYINFAGTLDDIPWRTLKPKQLYDLIAQFLHRRLHA</sequence>
<organism evidence="1 2">
    <name type="scientific">Rhinopithecimicrobium faecis</name>
    <dbReference type="NCBI Taxonomy" id="2820698"/>
    <lineage>
        <taxon>Bacteria</taxon>
        <taxon>Pseudomonadati</taxon>
        <taxon>Bacteroidota</taxon>
        <taxon>Sphingobacteriia</taxon>
        <taxon>Sphingobacteriales</taxon>
        <taxon>Sphingobacteriaceae</taxon>
        <taxon>Rhinopithecimicrobium</taxon>
    </lineage>
</organism>
<name>A0A8T4H6P3_9SPHI</name>
<dbReference type="AlphaFoldDB" id="A0A8T4H6P3"/>
<evidence type="ECO:0000313" key="2">
    <source>
        <dbReference type="Proteomes" id="UP000679691"/>
    </source>
</evidence>
<gene>
    <name evidence="1" type="ORF">J5U18_02555</name>
</gene>
<reference evidence="1" key="1">
    <citation type="submission" date="2021-03" db="EMBL/GenBank/DDBJ databases">
        <authorList>
            <person name="Lu T."/>
            <person name="Wang Q."/>
            <person name="Han X."/>
        </authorList>
    </citation>
    <scope>NUCLEOTIDE SEQUENCE</scope>
    <source>
        <strain evidence="1">WQ 2009</strain>
    </source>
</reference>
<dbReference type="Proteomes" id="UP000679691">
    <property type="component" value="Unassembled WGS sequence"/>
</dbReference>
<protein>
    <submittedName>
        <fullName evidence="1">Uncharacterized protein</fullName>
    </submittedName>
</protein>
<comment type="caution">
    <text evidence="1">The sequence shown here is derived from an EMBL/GenBank/DDBJ whole genome shotgun (WGS) entry which is preliminary data.</text>
</comment>
<accession>A0A8T4H6P3</accession>